<dbReference type="OrthoDB" id="1680946at2"/>
<dbReference type="Proteomes" id="UP000318102">
    <property type="component" value="Unassembled WGS sequence"/>
</dbReference>
<name>A0A559IBS4_9BACL</name>
<keyword evidence="3" id="KW-1185">Reference proteome</keyword>
<evidence type="ECO:0000313" key="3">
    <source>
        <dbReference type="Proteomes" id="UP000318102"/>
    </source>
</evidence>
<protein>
    <submittedName>
        <fullName evidence="2">DUF327 family protein</fullName>
    </submittedName>
</protein>
<dbReference type="InterPro" id="IPR024042">
    <property type="entry name" value="TM1646-like_dom_sf"/>
</dbReference>
<evidence type="ECO:0000313" key="2">
    <source>
        <dbReference type="EMBL" id="TVX85128.1"/>
    </source>
</evidence>
<feature type="region of interest" description="Disordered" evidence="1">
    <location>
        <begin position="1"/>
        <end position="45"/>
    </location>
</feature>
<dbReference type="RefSeq" id="WP_144995380.1">
    <property type="nucleotide sequence ID" value="NZ_VNJK01000009.1"/>
</dbReference>
<accession>A0A559IBS4</accession>
<organism evidence="2 3">
    <name type="scientific">Paenibacillus agilis</name>
    <dbReference type="NCBI Taxonomy" id="3020863"/>
    <lineage>
        <taxon>Bacteria</taxon>
        <taxon>Bacillati</taxon>
        <taxon>Bacillota</taxon>
        <taxon>Bacilli</taxon>
        <taxon>Bacillales</taxon>
        <taxon>Paenibacillaceae</taxon>
        <taxon>Paenibacillus</taxon>
    </lineage>
</organism>
<gene>
    <name evidence="2" type="ORF">FPZ44_25565</name>
</gene>
<dbReference type="Gene3D" id="1.20.120.490">
    <property type="entry name" value="Hypothetical protein TM1646-like domain"/>
    <property type="match status" value="1"/>
</dbReference>
<dbReference type="InterPro" id="IPR005585">
    <property type="entry name" value="DUF327"/>
</dbReference>
<dbReference type="SUPFAM" id="SSF158397">
    <property type="entry name" value="TM1646-like"/>
    <property type="match status" value="1"/>
</dbReference>
<reference evidence="2 3" key="1">
    <citation type="submission" date="2019-07" db="EMBL/GenBank/DDBJ databases">
        <authorList>
            <person name="Kim J."/>
        </authorList>
    </citation>
    <scope>NUCLEOTIDE SEQUENCE [LARGE SCALE GENOMIC DNA]</scope>
    <source>
        <strain evidence="2 3">N4</strain>
    </source>
</reference>
<evidence type="ECO:0000256" key="1">
    <source>
        <dbReference type="SAM" id="MobiDB-lite"/>
    </source>
</evidence>
<sequence length="147" mass="17182">MKINPGFRPFGKDIRMGDPAPKPVASRSFSDMMQQQDGNASRDELQQRLQDIYRQGERLGKSMTVRELRMYRTMVKRFLEDTVRRGIGIREVTGWDRRGRSKRYKIIEEIDTALLEMAEQLLQTEEGKMQLLNKVGEIRGMLINLSF</sequence>
<dbReference type="AlphaFoldDB" id="A0A559IBS4"/>
<dbReference type="EMBL" id="VNJK01000009">
    <property type="protein sequence ID" value="TVX85128.1"/>
    <property type="molecule type" value="Genomic_DNA"/>
</dbReference>
<dbReference type="Pfam" id="PF03885">
    <property type="entry name" value="DUF327"/>
    <property type="match status" value="1"/>
</dbReference>
<proteinExistence type="predicted"/>
<comment type="caution">
    <text evidence="2">The sequence shown here is derived from an EMBL/GenBank/DDBJ whole genome shotgun (WGS) entry which is preliminary data.</text>
</comment>
<feature type="compositionally biased region" description="Polar residues" evidence="1">
    <location>
        <begin position="27"/>
        <end position="39"/>
    </location>
</feature>